<dbReference type="InterPro" id="IPR013785">
    <property type="entry name" value="Aldolase_TIM"/>
</dbReference>
<dbReference type="Pfam" id="PF17801">
    <property type="entry name" value="Melibiase_C"/>
    <property type="match status" value="1"/>
</dbReference>
<name>A0ABX8D2H4_9CELL</name>
<evidence type="ECO:0000256" key="5">
    <source>
        <dbReference type="RuleBase" id="RU361168"/>
    </source>
</evidence>
<evidence type="ECO:0000256" key="3">
    <source>
        <dbReference type="ARBA" id="ARBA00022801"/>
    </source>
</evidence>
<keyword evidence="8" id="KW-1185">Reference proteome</keyword>
<dbReference type="Pfam" id="PF16499">
    <property type="entry name" value="Melibiase_2"/>
    <property type="match status" value="1"/>
</dbReference>
<dbReference type="EMBL" id="CP074405">
    <property type="protein sequence ID" value="QVI61544.1"/>
    <property type="molecule type" value="Genomic_DNA"/>
</dbReference>
<dbReference type="Gene3D" id="2.60.40.1180">
    <property type="entry name" value="Golgi alpha-mannosidase II"/>
    <property type="match status" value="1"/>
</dbReference>
<keyword evidence="2" id="KW-0732">Signal</keyword>
<dbReference type="RefSeq" id="WP_207339123.1">
    <property type="nucleotide sequence ID" value="NZ_CP074405.1"/>
</dbReference>
<evidence type="ECO:0000259" key="6">
    <source>
        <dbReference type="Pfam" id="PF17801"/>
    </source>
</evidence>
<dbReference type="EC" id="3.2.1.22" evidence="5"/>
<dbReference type="InterPro" id="IPR041233">
    <property type="entry name" value="Melibiase_C"/>
</dbReference>
<gene>
    <name evidence="7" type="ORF">KG103_13850</name>
</gene>
<dbReference type="SUPFAM" id="SSF51445">
    <property type="entry name" value="(Trans)glycosidases"/>
    <property type="match status" value="1"/>
</dbReference>
<reference evidence="7 8" key="1">
    <citation type="submission" date="2021-05" db="EMBL/GenBank/DDBJ databases">
        <title>Novel species in genus Cellulomonas.</title>
        <authorList>
            <person name="Zhang G."/>
        </authorList>
    </citation>
    <scope>NUCLEOTIDE SEQUENCE [LARGE SCALE GENOMIC DNA]</scope>
    <source>
        <strain evidence="8">zg-ZUI222</strain>
    </source>
</reference>
<accession>A0ABX8D2H4</accession>
<dbReference type="Gene3D" id="3.20.20.70">
    <property type="entry name" value="Aldolase class I"/>
    <property type="match status" value="1"/>
</dbReference>
<dbReference type="InterPro" id="IPR017853">
    <property type="entry name" value="GH"/>
</dbReference>
<dbReference type="Proteomes" id="UP000677804">
    <property type="component" value="Chromosome"/>
</dbReference>
<dbReference type="PANTHER" id="PTHR11452">
    <property type="entry name" value="ALPHA-GALACTOSIDASE/ALPHA-N-ACETYLGALACTOSAMINIDASE"/>
    <property type="match status" value="1"/>
</dbReference>
<dbReference type="CDD" id="cd14792">
    <property type="entry name" value="GH27"/>
    <property type="match status" value="1"/>
</dbReference>
<evidence type="ECO:0000313" key="7">
    <source>
        <dbReference type="EMBL" id="QVI61544.1"/>
    </source>
</evidence>
<keyword evidence="4 5" id="KW-0326">Glycosidase</keyword>
<protein>
    <recommendedName>
        <fullName evidence="5">Alpha-galactosidase</fullName>
        <ecNumber evidence="5">3.2.1.22</ecNumber>
    </recommendedName>
    <alternativeName>
        <fullName evidence="5">Melibiase</fullName>
    </alternativeName>
</protein>
<sequence>MTWARTPPMGWNSWDCYGTTVTEAEVLANARFMAEHLAPSGWDTVVVDIDWSDPDARPHGYVEDARLVLDAHGYPQPAPGRFPSAADGTGFTALAAQVHALGLRFGVHVLRGVPRRAVAAALPVPGDGGWTTADLADPTSTCPWNGHMVGLDHTHPGAQDWLDGLVAQLASWGVDLVKVDDMLAPFHADAVAAWGTAIARSGRDIVLSLSPGTRLSTEHLPVLREHAQMWRVCDDLWDRWEDVHANFARLARWAPHQRPGGWADADMLPLGRIGIRAERGEDRSSRLTPDEQRTLLTLWVMARSPLMMGGDLPTSDPATIALLTTPAVGHVLRTGTDGRELLREPAGDEHDSGEVVVWAARAGDGSGSVYVAVFWTGAHPRTERLPLTALLGDADAGRGPWAVRDLWSGADLPDPVVTTHEPLGSIDLDVPPHGVRWVELHHPHHRQEP</sequence>
<keyword evidence="5" id="KW-1015">Disulfide bond</keyword>
<dbReference type="InterPro" id="IPR002241">
    <property type="entry name" value="Glyco_hydro_27"/>
</dbReference>
<proteinExistence type="inferred from homology"/>
<feature type="domain" description="Alpha galactosidase C-terminal" evidence="6">
    <location>
        <begin position="353"/>
        <end position="437"/>
    </location>
</feature>
<keyword evidence="3 5" id="KW-0378">Hydrolase</keyword>
<comment type="similarity">
    <text evidence="1 5">Belongs to the glycosyl hydrolase 27 family.</text>
</comment>
<dbReference type="PRINTS" id="PR00740">
    <property type="entry name" value="GLHYDRLASE27"/>
</dbReference>
<dbReference type="PANTHER" id="PTHR11452:SF42">
    <property type="entry name" value="ALPHA-GALACTOSIDASE"/>
    <property type="match status" value="1"/>
</dbReference>
<evidence type="ECO:0000256" key="4">
    <source>
        <dbReference type="ARBA" id="ARBA00023295"/>
    </source>
</evidence>
<evidence type="ECO:0000256" key="1">
    <source>
        <dbReference type="ARBA" id="ARBA00009743"/>
    </source>
</evidence>
<evidence type="ECO:0000313" key="8">
    <source>
        <dbReference type="Proteomes" id="UP000677804"/>
    </source>
</evidence>
<organism evidence="7 8">
    <name type="scientific">Cellulomonas wangleii</name>
    <dbReference type="NCBI Taxonomy" id="2816956"/>
    <lineage>
        <taxon>Bacteria</taxon>
        <taxon>Bacillati</taxon>
        <taxon>Actinomycetota</taxon>
        <taxon>Actinomycetes</taxon>
        <taxon>Micrococcales</taxon>
        <taxon>Cellulomonadaceae</taxon>
        <taxon>Cellulomonas</taxon>
    </lineage>
</organism>
<dbReference type="GO" id="GO:0016787">
    <property type="term" value="F:hydrolase activity"/>
    <property type="evidence" value="ECO:0007669"/>
    <property type="project" value="UniProtKB-KW"/>
</dbReference>
<dbReference type="InterPro" id="IPR013780">
    <property type="entry name" value="Glyco_hydro_b"/>
</dbReference>
<evidence type="ECO:0000256" key="2">
    <source>
        <dbReference type="ARBA" id="ARBA00022729"/>
    </source>
</evidence>
<comment type="catalytic activity">
    <reaction evidence="5">
        <text>Hydrolysis of terminal, non-reducing alpha-D-galactose residues in alpha-D-galactosides, including galactose oligosaccharides, galactomannans and galactolipids.</text>
        <dbReference type="EC" id="3.2.1.22"/>
    </reaction>
</comment>